<evidence type="ECO:0000256" key="4">
    <source>
        <dbReference type="ARBA" id="ARBA00023288"/>
    </source>
</evidence>
<evidence type="ECO:0000256" key="3">
    <source>
        <dbReference type="ARBA" id="ARBA00023139"/>
    </source>
</evidence>
<dbReference type="Gene3D" id="2.40.128.200">
    <property type="match status" value="1"/>
</dbReference>
<accession>A0ABY5HHW9</accession>
<dbReference type="InterPro" id="IPR018660">
    <property type="entry name" value="MliC"/>
</dbReference>
<evidence type="ECO:0000256" key="2">
    <source>
        <dbReference type="ARBA" id="ARBA00023136"/>
    </source>
</evidence>
<dbReference type="InterPro" id="IPR053196">
    <property type="entry name" value="Lipoprotein_YbaY-like"/>
</dbReference>
<dbReference type="SUPFAM" id="SSF141488">
    <property type="entry name" value="YdhA-like"/>
    <property type="match status" value="1"/>
</dbReference>
<dbReference type="PANTHER" id="PTHR38013:SF1">
    <property type="entry name" value="GLYCOPROTEIN_POLYSACCHARIDE METABOLISM"/>
    <property type="match status" value="1"/>
</dbReference>
<keyword evidence="1" id="KW-0732">Signal</keyword>
<dbReference type="PROSITE" id="PS51257">
    <property type="entry name" value="PROKAR_LIPOPROTEIN"/>
    <property type="match status" value="1"/>
</dbReference>
<dbReference type="InterPro" id="IPR036328">
    <property type="entry name" value="MliC_sf"/>
</dbReference>
<dbReference type="EMBL" id="CP073347">
    <property type="protein sequence ID" value="UTW11564.1"/>
    <property type="molecule type" value="Genomic_DNA"/>
</dbReference>
<dbReference type="RefSeq" id="WP_255853600.1">
    <property type="nucleotide sequence ID" value="NZ_CP073347.1"/>
</dbReference>
<dbReference type="PANTHER" id="PTHR38013">
    <property type="entry name" value="GLYCOPROTEIN/POLYSACCHARIDE METABOLISM"/>
    <property type="match status" value="1"/>
</dbReference>
<sequence length="341" mass="37385">MRGEKMLRGLGLVMLSWLLLGCDQWVRSADAPQIRGEVTYRERMALPPGSHVRVWLEDVSRADAPAVQLAEQRIEAATAVPVPFALNYDPAVLKPRHRYALRAEIQSADGRLLWVTTGFHGILAANQPKQGLTLVLQSVSAAEAEAAQASAVVEAARTYVYECGAVEAVVHTEPGKLTLLALGAQSVLEQVPSASGVRYEGDGQLFWSQGEQALLEIDGRRFEDCQANASRAPWADAAYRGVDFRALGNEPGWLLEVDDGKDIRLVTDYGERSVHVPAPMPRFEGGIVRYAVKTRAHEVRLAIEPKTCQDSMSGEVFEARVRVQLDGSDYQGCGRYLSTTR</sequence>
<evidence type="ECO:0000313" key="7">
    <source>
        <dbReference type="Proteomes" id="UP001058461"/>
    </source>
</evidence>
<name>A0ABY5HHW9_9GAMM</name>
<gene>
    <name evidence="6" type="ORF">KDW95_20310</name>
</gene>
<keyword evidence="3" id="KW-0564">Palmitate</keyword>
<protein>
    <submittedName>
        <fullName evidence="6">YbaY family lipoprotein</fullName>
    </submittedName>
</protein>
<reference evidence="6" key="1">
    <citation type="submission" date="2021-04" db="EMBL/GenBank/DDBJ databases">
        <title>Oceanospirillales bacteria with DddD are important DMSP degraders in coastal seawater.</title>
        <authorList>
            <person name="Liu J."/>
        </authorList>
    </citation>
    <scope>NUCLEOTIDE SEQUENCE</scope>
    <source>
        <strain evidence="6">D13-1</strain>
    </source>
</reference>
<dbReference type="Proteomes" id="UP001058461">
    <property type="component" value="Chromosome"/>
</dbReference>
<feature type="domain" description="C-type lysozyme inhibitor" evidence="5">
    <location>
        <begin position="161"/>
        <end position="220"/>
    </location>
</feature>
<dbReference type="Pfam" id="PF09619">
    <property type="entry name" value="YscW"/>
    <property type="match status" value="1"/>
</dbReference>
<evidence type="ECO:0000256" key="1">
    <source>
        <dbReference type="ARBA" id="ARBA00022729"/>
    </source>
</evidence>
<keyword evidence="4 6" id="KW-0449">Lipoprotein</keyword>
<evidence type="ECO:0000313" key="6">
    <source>
        <dbReference type="EMBL" id="UTW11564.1"/>
    </source>
</evidence>
<keyword evidence="7" id="KW-1185">Reference proteome</keyword>
<proteinExistence type="predicted"/>
<dbReference type="InterPro" id="IPR039366">
    <property type="entry name" value="Pilotin"/>
</dbReference>
<organism evidence="6 7">
    <name type="scientific">Marinobacterium rhizophilum</name>
    <dbReference type="NCBI Taxonomy" id="420402"/>
    <lineage>
        <taxon>Bacteria</taxon>
        <taxon>Pseudomonadati</taxon>
        <taxon>Pseudomonadota</taxon>
        <taxon>Gammaproteobacteria</taxon>
        <taxon>Oceanospirillales</taxon>
        <taxon>Oceanospirillaceae</taxon>
        <taxon>Marinobacterium</taxon>
    </lineage>
</organism>
<dbReference type="Pfam" id="PF09864">
    <property type="entry name" value="MliC"/>
    <property type="match status" value="1"/>
</dbReference>
<keyword evidence="2" id="KW-0472">Membrane</keyword>
<evidence type="ECO:0000259" key="5">
    <source>
        <dbReference type="Pfam" id="PF09864"/>
    </source>
</evidence>